<reference evidence="4 5" key="1">
    <citation type="submission" date="2016-11" db="EMBL/GenBank/DDBJ databases">
        <authorList>
            <person name="Jaros S."/>
            <person name="Januszkiewicz K."/>
            <person name="Wedrychowicz H."/>
        </authorList>
    </citation>
    <scope>NUCLEOTIDE SEQUENCE [LARGE SCALE GENOMIC DNA]</scope>
    <source>
        <strain evidence="4 5">DSM 8605</strain>
    </source>
</reference>
<dbReference type="PANTHER" id="PTHR12304">
    <property type="entry name" value="INOSINE-URIDINE PREFERRING NUCLEOSIDE HYDROLASE"/>
    <property type="match status" value="1"/>
</dbReference>
<proteinExistence type="predicted"/>
<evidence type="ECO:0000256" key="2">
    <source>
        <dbReference type="ARBA" id="ARBA00023295"/>
    </source>
</evidence>
<sequence length="294" mass="32558">MTLAFQVQKKKRLRVIVDTDAACEADDPFAIAHALMSPKFVMRAIFAEQFGSPETTKKSYDEIQTILSAMSLSVPVYMGAEGTLADTKGKEISPASAFLIEEAMRDDDMPLFVLCQGAITNVASALQECPEIASRMTVVWIAGHEYGHKKAPFNEFNSGNDIPAGNIVLGSGVELWLIPSNVYCTMHIGIAELQKRVYPCGDIGKHLFEQLVQFNASKYADWTPGESWSLGDSPAIGVALNPNCGRYEYKEAPIINEDTSFSYEEGRPLIRVYQSIDVRYVLEDFMSKLELIYG</sequence>
<dbReference type="Proteomes" id="UP000184447">
    <property type="component" value="Unassembled WGS sequence"/>
</dbReference>
<dbReference type="RefSeq" id="WP_073337968.1">
    <property type="nucleotide sequence ID" value="NZ_FQXM01000007.1"/>
</dbReference>
<dbReference type="GO" id="GO:0006152">
    <property type="term" value="P:purine nucleoside catabolic process"/>
    <property type="evidence" value="ECO:0007669"/>
    <property type="project" value="TreeGrafter"/>
</dbReference>
<keyword evidence="1 4" id="KW-0378">Hydrolase</keyword>
<dbReference type="GO" id="GO:0005829">
    <property type="term" value="C:cytosol"/>
    <property type="evidence" value="ECO:0007669"/>
    <property type="project" value="TreeGrafter"/>
</dbReference>
<dbReference type="Pfam" id="PF01156">
    <property type="entry name" value="IU_nuc_hydro"/>
    <property type="match status" value="1"/>
</dbReference>
<dbReference type="InterPro" id="IPR036452">
    <property type="entry name" value="Ribo_hydro-like"/>
</dbReference>
<dbReference type="OrthoDB" id="2530052at2"/>
<protein>
    <submittedName>
        <fullName evidence="4">Inosine-uridine nucleoside N-ribohydrolase</fullName>
    </submittedName>
</protein>
<evidence type="ECO:0000313" key="4">
    <source>
        <dbReference type="EMBL" id="SHH59779.1"/>
    </source>
</evidence>
<dbReference type="STRING" id="1121316.SAMN02745207_01666"/>
<evidence type="ECO:0000256" key="1">
    <source>
        <dbReference type="ARBA" id="ARBA00022801"/>
    </source>
</evidence>
<dbReference type="GO" id="GO:0008477">
    <property type="term" value="F:purine nucleosidase activity"/>
    <property type="evidence" value="ECO:0007669"/>
    <property type="project" value="TreeGrafter"/>
</dbReference>
<dbReference type="PANTHER" id="PTHR12304:SF4">
    <property type="entry name" value="URIDINE NUCLEOSIDASE"/>
    <property type="match status" value="1"/>
</dbReference>
<dbReference type="SUPFAM" id="SSF53590">
    <property type="entry name" value="Nucleoside hydrolase"/>
    <property type="match status" value="1"/>
</dbReference>
<accession>A0A1M5U9Z1</accession>
<organism evidence="4 5">
    <name type="scientific">Clostridium grantii DSM 8605</name>
    <dbReference type="NCBI Taxonomy" id="1121316"/>
    <lineage>
        <taxon>Bacteria</taxon>
        <taxon>Bacillati</taxon>
        <taxon>Bacillota</taxon>
        <taxon>Clostridia</taxon>
        <taxon>Eubacteriales</taxon>
        <taxon>Clostridiaceae</taxon>
        <taxon>Clostridium</taxon>
    </lineage>
</organism>
<dbReference type="InterPro" id="IPR001910">
    <property type="entry name" value="Inosine/uridine_hydrolase_dom"/>
</dbReference>
<name>A0A1M5U9Z1_9CLOT</name>
<keyword evidence="5" id="KW-1185">Reference proteome</keyword>
<dbReference type="InterPro" id="IPR023186">
    <property type="entry name" value="IUNH"/>
</dbReference>
<gene>
    <name evidence="4" type="ORF">SAMN02745207_01666</name>
</gene>
<keyword evidence="2" id="KW-0326">Glycosidase</keyword>
<dbReference type="AlphaFoldDB" id="A0A1M5U9Z1"/>
<dbReference type="EMBL" id="FQXM01000007">
    <property type="protein sequence ID" value="SHH59779.1"/>
    <property type="molecule type" value="Genomic_DNA"/>
</dbReference>
<feature type="domain" description="Inosine/uridine-preferring nucleoside hydrolase" evidence="3">
    <location>
        <begin position="15"/>
        <end position="247"/>
    </location>
</feature>
<dbReference type="Gene3D" id="3.90.245.10">
    <property type="entry name" value="Ribonucleoside hydrolase-like"/>
    <property type="match status" value="1"/>
</dbReference>
<evidence type="ECO:0000313" key="5">
    <source>
        <dbReference type="Proteomes" id="UP000184447"/>
    </source>
</evidence>
<evidence type="ECO:0000259" key="3">
    <source>
        <dbReference type="Pfam" id="PF01156"/>
    </source>
</evidence>